<evidence type="ECO:0000259" key="1">
    <source>
        <dbReference type="Pfam" id="PF00144"/>
    </source>
</evidence>
<gene>
    <name evidence="2" type="ORF">ISQ63_03230</name>
</gene>
<evidence type="ECO:0000313" key="2">
    <source>
        <dbReference type="EMBL" id="MBL6811879.1"/>
    </source>
</evidence>
<dbReference type="SUPFAM" id="SSF56601">
    <property type="entry name" value="beta-lactamase/transpeptidase-like"/>
    <property type="match status" value="1"/>
</dbReference>
<dbReference type="Gene3D" id="3.40.710.10">
    <property type="entry name" value="DD-peptidase/beta-lactamase superfamily"/>
    <property type="match status" value="1"/>
</dbReference>
<feature type="domain" description="Beta-lactamase-related" evidence="1">
    <location>
        <begin position="15"/>
        <end position="382"/>
    </location>
</feature>
<dbReference type="InterPro" id="IPR012338">
    <property type="entry name" value="Beta-lactam/transpept-like"/>
</dbReference>
<name>A0A937LCP0_9GAMM</name>
<reference evidence="2" key="1">
    <citation type="submission" date="2020-10" db="EMBL/GenBank/DDBJ databases">
        <title>Microbiome of the Black Sea water column analyzed by genome centric metagenomics.</title>
        <authorList>
            <person name="Cabello-Yeves P.J."/>
            <person name="Callieri C."/>
            <person name="Picazo A."/>
            <person name="Mehrshad M."/>
            <person name="Haro-Moreno J.M."/>
            <person name="Roda-Garcia J."/>
            <person name="Dzembekova N."/>
            <person name="Slabakova V."/>
            <person name="Slabakova N."/>
            <person name="Moncheva S."/>
            <person name="Rodriguez-Valera F."/>
        </authorList>
    </citation>
    <scope>NUCLEOTIDE SEQUENCE</scope>
    <source>
        <strain evidence="2">BS307-5m-G49</strain>
    </source>
</reference>
<dbReference type="InterPro" id="IPR001466">
    <property type="entry name" value="Beta-lactam-related"/>
</dbReference>
<proteinExistence type="predicted"/>
<dbReference type="Proteomes" id="UP000744438">
    <property type="component" value="Unassembled WGS sequence"/>
</dbReference>
<comment type="caution">
    <text evidence="2">The sequence shown here is derived from an EMBL/GenBank/DDBJ whole genome shotgun (WGS) entry which is preliminary data.</text>
</comment>
<dbReference type="InterPro" id="IPR052907">
    <property type="entry name" value="Beta-lactamase/esterase"/>
</dbReference>
<organism evidence="2 3">
    <name type="scientific">SAR86 cluster bacterium</name>
    <dbReference type="NCBI Taxonomy" id="2030880"/>
    <lineage>
        <taxon>Bacteria</taxon>
        <taxon>Pseudomonadati</taxon>
        <taxon>Pseudomonadota</taxon>
        <taxon>Gammaproteobacteria</taxon>
        <taxon>SAR86 cluster</taxon>
    </lineage>
</organism>
<evidence type="ECO:0000313" key="3">
    <source>
        <dbReference type="Proteomes" id="UP000744438"/>
    </source>
</evidence>
<protein>
    <submittedName>
        <fullName evidence="2">Beta-lactamase family protein</fullName>
    </submittedName>
</protein>
<accession>A0A937LCP0</accession>
<dbReference type="AlphaFoldDB" id="A0A937LCP0"/>
<dbReference type="PANTHER" id="PTHR43319">
    <property type="entry name" value="BETA-LACTAMASE-RELATED"/>
    <property type="match status" value="1"/>
</dbReference>
<dbReference type="Pfam" id="PF00144">
    <property type="entry name" value="Beta-lactamase"/>
    <property type="match status" value="1"/>
</dbReference>
<dbReference type="PANTHER" id="PTHR43319:SF3">
    <property type="entry name" value="BETA-LACTAMASE-RELATED DOMAIN-CONTAINING PROTEIN"/>
    <property type="match status" value="1"/>
</dbReference>
<dbReference type="EMBL" id="JADHQC010000019">
    <property type="protein sequence ID" value="MBL6811879.1"/>
    <property type="molecule type" value="Genomic_DNA"/>
</dbReference>
<sequence>MISGYCDEKFSSARELFEKNLKSGFERGAAITVEIEGEKVVDLWGGIDSEEENTTWQEDTIVNVFSTTKGLAAVCLLQLVEEGKVNLDDPVAKYWPEFAQEGKDKIPVRYLFCHKSGLCGVTKPLPDDAYYNWDVMVDALAAQKPQWEPGSRHGYHALTYGHLIGEMVRRVTGQSIGQYFNEKIAEPLDLDFWIGLPDEQFDKVTDIQPSLFPAWTKILAPIFKIIPKSMLSGDLALIKDFDDPSTVSGSAFNNPKMEMKNPFYANSREWRKAEIPAANGHGSARAIAKFYGVLANGGERDGVHLLDPETIDMARQTESEGTDLVLANLQTRFGLGFMLGSKDVSMGPAEGVFGHGGAGGSLGFGDPDNHVSIGFVMNQMHPGITAWETATTFIEKVYESK</sequence>